<dbReference type="PROSITE" id="PS50297">
    <property type="entry name" value="ANK_REP_REGION"/>
    <property type="match status" value="6"/>
</dbReference>
<name>A0A1G6TDM5_9BURK</name>
<keyword evidence="1" id="KW-0677">Repeat</keyword>
<proteinExistence type="predicted"/>
<dbReference type="PROSITE" id="PS50088">
    <property type="entry name" value="ANK_REPEAT"/>
    <property type="match status" value="6"/>
</dbReference>
<keyword evidence="2 3" id="KW-0040">ANK repeat</keyword>
<dbReference type="AlphaFoldDB" id="A0A1G6TDM5"/>
<dbReference type="Proteomes" id="UP000198781">
    <property type="component" value="Unassembled WGS sequence"/>
</dbReference>
<feature type="repeat" description="ANK" evidence="3">
    <location>
        <begin position="810"/>
        <end position="842"/>
    </location>
</feature>
<sequence>MQIAPQFHKPPRATAAAEPYAPQAAVRYEPSLDGTSIPAFEKSGRGKQLMTQYRAGIGKLKTFLEQHPSSKSQQSIEALDTFKSRVEGGMAGHYSTQISRLYGEGKASLDTLCTAVADHTIPLSTRMEIIENLASGLLVCSEGTTTNLIMAAQDLNLAKGLHTHAKRVWEDMLNQALRDFSQSKHKGLENYAGNEIHYVNGYRNFLAEQFGVTERSDSFVDVRTVSAHAQEAAAFVQARVNPVELVRQLADECLSEVKERFRQHLGRPLTLETAAQLHKEYSDSMAAGLQGRFGSIPAWVVISEHEPTGDEDAPYSVLEQPVLLMRVIAKNMKEQGLLDKEKFEVVDTALTAEADRRIKRIADGDFYVKETDKAGGVGYRGLRLSDLSPAVEWPSALLMSALTATKDPEELRGLDPAKVWNMVRNGTSAAHTNWQAALMHPALKRYREASAEAEFFLLNQAAEEVDKLPEQERPHAVAQSLMAGDLALASLLVVLPMPPSWRDQNQNTLLHHAVAAGADSIATLLASATAVQAVNARGDTPLMHAARYGQTAMVDKLLGASASIDTRNKKGETALYLAVQAGDVASVGILVQASLKGPRSRGMLDQKSSTGRTPLMVAAAAGNETLVQMLHTAGARVDLASDEGKTALHEAARQGRMGTARLLLQAGAKPNAYTGLMHGGVTPLMEALDNGHYEMAAMLASRSHLNQRDWRGECALMRTVGQQNIRAATLLIDAKANVDRDTPEGTTPLMRAAETGNVAIMSLLLKAGAHADRTTEFRYSALFAAAKNGHAPAVELLLGAKVDSTSTDRDGLTPFMLAARNGHAEVMETLLKKDAAGDVKATQFYGENATMLAASNGHAEVIALLLRQGIAGNLEKWSGDSSETALTQAAANGHAEVVKLLLDAGAHGSLGRAERLAKSKGHPKVLHLLVEARTANKRASQSAPGTSA</sequence>
<evidence type="ECO:0000313" key="5">
    <source>
        <dbReference type="EMBL" id="SDD26537.1"/>
    </source>
</evidence>
<dbReference type="PANTHER" id="PTHR23206">
    <property type="entry name" value="MASK PROTEIN"/>
    <property type="match status" value="1"/>
</dbReference>
<dbReference type="EMBL" id="FMZC01000005">
    <property type="protein sequence ID" value="SDD26537.1"/>
    <property type="molecule type" value="Genomic_DNA"/>
</dbReference>
<organism evidence="5 6">
    <name type="scientific">Paracidovorax valerianellae</name>
    <dbReference type="NCBI Taxonomy" id="187868"/>
    <lineage>
        <taxon>Bacteria</taxon>
        <taxon>Pseudomonadati</taxon>
        <taxon>Pseudomonadota</taxon>
        <taxon>Betaproteobacteria</taxon>
        <taxon>Burkholderiales</taxon>
        <taxon>Comamonadaceae</taxon>
        <taxon>Paracidovorax</taxon>
    </lineage>
</organism>
<dbReference type="RefSeq" id="WP_175537725.1">
    <property type="nucleotide sequence ID" value="NZ_FMZC01000005.1"/>
</dbReference>
<accession>A0A1G6TDM5</accession>
<feature type="repeat" description="ANK" evidence="3">
    <location>
        <begin position="537"/>
        <end position="569"/>
    </location>
</feature>
<dbReference type="InterPro" id="IPR051631">
    <property type="entry name" value="Ankyrin-KH/SAM_domain"/>
</dbReference>
<dbReference type="SMART" id="SM00248">
    <property type="entry name" value="ANK"/>
    <property type="match status" value="12"/>
</dbReference>
<feature type="region of interest" description="Disordered" evidence="4">
    <location>
        <begin position="1"/>
        <end position="20"/>
    </location>
</feature>
<dbReference type="InterPro" id="IPR036770">
    <property type="entry name" value="Ankyrin_rpt-contain_sf"/>
</dbReference>
<dbReference type="PANTHER" id="PTHR23206:SF7">
    <property type="entry name" value="PROTEIN KINASE DOMAIN-CONTAINING PROTEIN"/>
    <property type="match status" value="1"/>
</dbReference>
<feature type="repeat" description="ANK" evidence="3">
    <location>
        <begin position="643"/>
        <end position="675"/>
    </location>
</feature>
<dbReference type="Pfam" id="PF12796">
    <property type="entry name" value="Ank_2"/>
    <property type="match status" value="4"/>
</dbReference>
<dbReference type="GO" id="GO:0005737">
    <property type="term" value="C:cytoplasm"/>
    <property type="evidence" value="ECO:0007669"/>
    <property type="project" value="TreeGrafter"/>
</dbReference>
<reference evidence="5 6" key="1">
    <citation type="submission" date="2016-10" db="EMBL/GenBank/DDBJ databases">
        <authorList>
            <person name="de Groot N.N."/>
        </authorList>
    </citation>
    <scope>NUCLEOTIDE SEQUENCE [LARGE SCALE GENOMIC DNA]</scope>
    <source>
        <strain evidence="5 6">DSM 16619</strain>
    </source>
</reference>
<protein>
    <submittedName>
        <fullName evidence="5">Ankyrin repeat</fullName>
    </submittedName>
</protein>
<evidence type="ECO:0000256" key="2">
    <source>
        <dbReference type="ARBA" id="ARBA00023043"/>
    </source>
</evidence>
<feature type="repeat" description="ANK" evidence="3">
    <location>
        <begin position="610"/>
        <end position="642"/>
    </location>
</feature>
<evidence type="ECO:0000256" key="3">
    <source>
        <dbReference type="PROSITE-ProRule" id="PRU00023"/>
    </source>
</evidence>
<evidence type="ECO:0000313" key="6">
    <source>
        <dbReference type="Proteomes" id="UP000198781"/>
    </source>
</evidence>
<evidence type="ECO:0000256" key="4">
    <source>
        <dbReference type="SAM" id="MobiDB-lite"/>
    </source>
</evidence>
<keyword evidence="6" id="KW-1185">Reference proteome</keyword>
<evidence type="ECO:0000256" key="1">
    <source>
        <dbReference type="ARBA" id="ARBA00022737"/>
    </source>
</evidence>
<dbReference type="STRING" id="187868.SAMN05192589_105115"/>
<dbReference type="InterPro" id="IPR002110">
    <property type="entry name" value="Ankyrin_rpt"/>
</dbReference>
<gene>
    <name evidence="5" type="ORF">SAMN05192589_105115</name>
</gene>
<feature type="repeat" description="ANK" evidence="3">
    <location>
        <begin position="744"/>
        <end position="776"/>
    </location>
</feature>
<dbReference type="SUPFAM" id="SSF48403">
    <property type="entry name" value="Ankyrin repeat"/>
    <property type="match status" value="2"/>
</dbReference>
<dbReference type="Gene3D" id="1.25.40.20">
    <property type="entry name" value="Ankyrin repeat-containing domain"/>
    <property type="match status" value="5"/>
</dbReference>
<feature type="repeat" description="ANK" evidence="3">
    <location>
        <begin position="881"/>
        <end position="906"/>
    </location>
</feature>